<dbReference type="OrthoDB" id="6509935at2759"/>
<reference evidence="2 3" key="1">
    <citation type="submission" date="2013-11" db="EMBL/GenBank/DDBJ databases">
        <title>Genome sequencing of Stegodyphus mimosarum.</title>
        <authorList>
            <person name="Bechsgaard J."/>
        </authorList>
    </citation>
    <scope>NUCLEOTIDE SEQUENCE [LARGE SCALE GENOMIC DNA]</scope>
</reference>
<dbReference type="Proteomes" id="UP000054359">
    <property type="component" value="Unassembled WGS sequence"/>
</dbReference>
<evidence type="ECO:0000313" key="3">
    <source>
        <dbReference type="Proteomes" id="UP000054359"/>
    </source>
</evidence>
<sequence>MSQMEFNPVLMYKRQGEKYANVNENDFMLAIMTEFQKKMLIEFGNDRICIDSTHGISAYGFELVTLLVVDKYEEGIPVAFLISSTVSEKILVNFFNCIKKIIDIKPKVFICELHIYHIHNHCPVR</sequence>
<evidence type="ECO:0000259" key="1">
    <source>
        <dbReference type="Pfam" id="PF21056"/>
    </source>
</evidence>
<dbReference type="EMBL" id="KK119224">
    <property type="protein sequence ID" value="KFM75120.1"/>
    <property type="molecule type" value="Genomic_DNA"/>
</dbReference>
<gene>
    <name evidence="2" type="ORF">X975_17584</name>
</gene>
<feature type="domain" description="ZSWIM1/3 RNaseH-like" evidence="1">
    <location>
        <begin position="28"/>
        <end position="100"/>
    </location>
</feature>
<organism evidence="2 3">
    <name type="scientific">Stegodyphus mimosarum</name>
    <name type="common">African social velvet spider</name>
    <dbReference type="NCBI Taxonomy" id="407821"/>
    <lineage>
        <taxon>Eukaryota</taxon>
        <taxon>Metazoa</taxon>
        <taxon>Ecdysozoa</taxon>
        <taxon>Arthropoda</taxon>
        <taxon>Chelicerata</taxon>
        <taxon>Arachnida</taxon>
        <taxon>Araneae</taxon>
        <taxon>Araneomorphae</taxon>
        <taxon>Entelegynae</taxon>
        <taxon>Eresoidea</taxon>
        <taxon>Eresidae</taxon>
        <taxon>Stegodyphus</taxon>
    </lineage>
</organism>
<feature type="non-terminal residue" evidence="2">
    <location>
        <position position="125"/>
    </location>
</feature>
<dbReference type="PANTHER" id="PTHR33977">
    <property type="entry name" value="ZINC ION BINDING PROTEIN"/>
    <property type="match status" value="1"/>
</dbReference>
<dbReference type="PANTHER" id="PTHR33977:SF1">
    <property type="entry name" value="ZINC ION BINDING PROTEIN"/>
    <property type="match status" value="1"/>
</dbReference>
<proteinExistence type="predicted"/>
<dbReference type="OMA" id="FICELHI"/>
<keyword evidence="3" id="KW-1185">Reference proteome</keyword>
<accession>A0A087UCN1</accession>
<dbReference type="InterPro" id="IPR048324">
    <property type="entry name" value="ZSWIM1-3_RNaseH-like"/>
</dbReference>
<protein>
    <recommendedName>
        <fullName evidence="1">ZSWIM1/3 RNaseH-like domain-containing protein</fullName>
    </recommendedName>
</protein>
<dbReference type="Pfam" id="PF21056">
    <property type="entry name" value="ZSWIM1-3_RNaseH-like"/>
    <property type="match status" value="1"/>
</dbReference>
<name>A0A087UCN1_STEMI</name>
<evidence type="ECO:0000313" key="2">
    <source>
        <dbReference type="EMBL" id="KFM75120.1"/>
    </source>
</evidence>
<dbReference type="STRING" id="407821.A0A087UCN1"/>
<dbReference type="AlphaFoldDB" id="A0A087UCN1"/>